<evidence type="ECO:0000313" key="1">
    <source>
        <dbReference type="EMBL" id="KAI9914290.1"/>
    </source>
</evidence>
<protein>
    <submittedName>
        <fullName evidence="1">Uncharacterized protein</fullName>
    </submittedName>
</protein>
<organism evidence="1 2">
    <name type="scientific">Peronosclerospora sorghi</name>
    <dbReference type="NCBI Taxonomy" id="230839"/>
    <lineage>
        <taxon>Eukaryota</taxon>
        <taxon>Sar</taxon>
        <taxon>Stramenopiles</taxon>
        <taxon>Oomycota</taxon>
        <taxon>Peronosporomycetes</taxon>
        <taxon>Peronosporales</taxon>
        <taxon>Peronosporaceae</taxon>
        <taxon>Peronosclerospora</taxon>
    </lineage>
</organism>
<comment type="caution">
    <text evidence="1">The sequence shown here is derived from an EMBL/GenBank/DDBJ whole genome shotgun (WGS) entry which is preliminary data.</text>
</comment>
<name>A0ACC0W621_9STRA</name>
<reference evidence="1 2" key="1">
    <citation type="journal article" date="2022" name="bioRxiv">
        <title>The genome of the oomycete Peronosclerospora sorghi, a cosmopolitan pathogen of maize and sorghum, is inflated with dispersed pseudogenes.</title>
        <authorList>
            <person name="Fletcher K."/>
            <person name="Martin F."/>
            <person name="Isakeit T."/>
            <person name="Cavanaugh K."/>
            <person name="Magill C."/>
            <person name="Michelmore R."/>
        </authorList>
    </citation>
    <scope>NUCLEOTIDE SEQUENCE [LARGE SCALE GENOMIC DNA]</scope>
    <source>
        <strain evidence="1">P6</strain>
    </source>
</reference>
<dbReference type="Proteomes" id="UP001163321">
    <property type="component" value="Chromosome 3"/>
</dbReference>
<accession>A0ACC0W621</accession>
<gene>
    <name evidence="1" type="ORF">PsorP6_007337</name>
</gene>
<dbReference type="EMBL" id="CM047582">
    <property type="protein sequence ID" value="KAI9914290.1"/>
    <property type="molecule type" value="Genomic_DNA"/>
</dbReference>
<proteinExistence type="predicted"/>
<sequence length="382" mass="41633">MSRNDSICDELHRRGLLSSQEVSEYKATLTSVASIPKPIHDHISSLLLQDIDATIENVRVQSNDLAATSLDTSNLAALAVGGALGALSAWMRPTATSTTVWANAYDGAVATFNVAKRKRHLEQIQLQLLSGDIATCRHVVFCINGFMTQRDDPTRTWRVWTQEDTAIFAVQWEAGDATAWNEFCTHINDKFDSSSNLPAMLAHFAGNPWHNAQAKAEQVGVLLAHVLAERPALLQGRPISLFGHSLGGAAVYSTFQELAKLRAQERETAVPLIANAVSFAGAFLSDAQGLLNISNGLDPKGGKFINVFSSRDGVLSKLFWALHLPQSPIVAGCQSLTFTAANCVNIEVSDLVIPRVETHFGHSYGQFMEMIKSRVLPHLFRS</sequence>
<evidence type="ECO:0000313" key="2">
    <source>
        <dbReference type="Proteomes" id="UP001163321"/>
    </source>
</evidence>
<keyword evidence="2" id="KW-1185">Reference proteome</keyword>